<dbReference type="Gene3D" id="3.30.43.10">
    <property type="entry name" value="Uridine Diphospho-n-acetylenolpyruvylglucosamine Reductase, domain 2"/>
    <property type="match status" value="1"/>
</dbReference>
<dbReference type="InterPro" id="IPR036318">
    <property type="entry name" value="FAD-bd_PCMH-like_sf"/>
</dbReference>
<dbReference type="InterPro" id="IPR050416">
    <property type="entry name" value="FAD-linked_Oxidoreductase"/>
</dbReference>
<dbReference type="AlphaFoldDB" id="A0A841BNU1"/>
<dbReference type="GO" id="GO:0016491">
    <property type="term" value="F:oxidoreductase activity"/>
    <property type="evidence" value="ECO:0007669"/>
    <property type="project" value="UniProtKB-KW"/>
</dbReference>
<accession>A0A841BNU1</accession>
<comment type="similarity">
    <text evidence="2">Belongs to the oxygen-dependent FAD-linked oxidoreductase family.</text>
</comment>
<dbReference type="InterPro" id="IPR006094">
    <property type="entry name" value="Oxid_FAD_bind_N"/>
</dbReference>
<dbReference type="RefSeq" id="WP_184835443.1">
    <property type="nucleotide sequence ID" value="NZ_JACHMN010000002.1"/>
</dbReference>
<dbReference type="Gene3D" id="3.40.462.20">
    <property type="match status" value="1"/>
</dbReference>
<dbReference type="EMBL" id="JACHMN010000002">
    <property type="protein sequence ID" value="MBB5869058.1"/>
    <property type="molecule type" value="Genomic_DNA"/>
</dbReference>
<dbReference type="GO" id="GO:0071949">
    <property type="term" value="F:FAD binding"/>
    <property type="evidence" value="ECO:0007669"/>
    <property type="project" value="InterPro"/>
</dbReference>
<dbReference type="InterPro" id="IPR016169">
    <property type="entry name" value="FAD-bd_PCMH_sub2"/>
</dbReference>
<dbReference type="PANTHER" id="PTHR42973">
    <property type="entry name" value="BINDING OXIDOREDUCTASE, PUTATIVE (AFU_ORTHOLOGUE AFUA_1G17690)-RELATED"/>
    <property type="match status" value="1"/>
</dbReference>
<keyword evidence="8" id="KW-1185">Reference proteome</keyword>
<reference evidence="7 8" key="1">
    <citation type="submission" date="2020-08" db="EMBL/GenBank/DDBJ databases">
        <title>Sequencing the genomes of 1000 actinobacteria strains.</title>
        <authorList>
            <person name="Klenk H.-P."/>
        </authorList>
    </citation>
    <scope>NUCLEOTIDE SEQUENCE [LARGE SCALE GENOMIC DNA]</scope>
    <source>
        <strain evidence="7 8">DSM 45362</strain>
    </source>
</reference>
<proteinExistence type="inferred from homology"/>
<dbReference type="Pfam" id="PF01565">
    <property type="entry name" value="FAD_binding_4"/>
    <property type="match status" value="1"/>
</dbReference>
<dbReference type="Gene3D" id="3.30.465.10">
    <property type="match status" value="1"/>
</dbReference>
<dbReference type="InterPro" id="IPR016167">
    <property type="entry name" value="FAD-bd_PCMH_sub1"/>
</dbReference>
<sequence>MSGVAERRTSTSDAPRPLGHASTLSGLRAALDGEVWLPGDDSYARVRRGFVGGDADLLPSAAAACVSTQDVVRSLGFARSAGLPFAVRSGGHSYADRSSTAGLLIELRGLRTIRLDGELLTVGPGARLGEIQRALAERGRSLPTGSCASVGIGGSTIAGGFGFQGRSRGLTADSLLAAEVVLADGCVVRVGSGREPDLDWALRGGGTLGVVTELVFRTYPARPVTIFHVSWPLDEAVELIDRWQRWAPHLPREVTAHLALTLSDHADEEPVVELFGCALREAVPEFASFLASSPRGFLDEPKVTTLHGQAAAGYLSGSVWRRGEEFEFGEVSPVPPRPGFQRATSEFFGPPIPVDAIAALVAVVGAVRVPGEQRDVEFTPWGGAYADIAPDATAFVHRRPGFLVAHRAVLGANAGAQRRADAAAWVRDCRDALAPHGTGAVYQGYQDPQVTDAAYYGANLPRLRAIRAAVDAPPGC</sequence>
<evidence type="ECO:0000256" key="5">
    <source>
        <dbReference type="ARBA" id="ARBA00023002"/>
    </source>
</evidence>
<dbReference type="PANTHER" id="PTHR42973:SF39">
    <property type="entry name" value="FAD-BINDING PCMH-TYPE DOMAIN-CONTAINING PROTEIN"/>
    <property type="match status" value="1"/>
</dbReference>
<dbReference type="Proteomes" id="UP000587527">
    <property type="component" value="Unassembled WGS sequence"/>
</dbReference>
<comment type="caution">
    <text evidence="7">The sequence shown here is derived from an EMBL/GenBank/DDBJ whole genome shotgun (WGS) entry which is preliminary data.</text>
</comment>
<evidence type="ECO:0000313" key="8">
    <source>
        <dbReference type="Proteomes" id="UP000587527"/>
    </source>
</evidence>
<protein>
    <recommendedName>
        <fullName evidence="6">FAD-binding PCMH-type domain-containing protein</fullName>
    </recommendedName>
</protein>
<dbReference type="PROSITE" id="PS51387">
    <property type="entry name" value="FAD_PCMH"/>
    <property type="match status" value="1"/>
</dbReference>
<gene>
    <name evidence="7" type="ORF">F4553_002437</name>
</gene>
<keyword evidence="3" id="KW-0285">Flavoprotein</keyword>
<comment type="cofactor">
    <cofactor evidence="1">
        <name>FAD</name>
        <dbReference type="ChEBI" id="CHEBI:57692"/>
    </cofactor>
</comment>
<name>A0A841BNU1_9ACTN</name>
<evidence type="ECO:0000313" key="7">
    <source>
        <dbReference type="EMBL" id="MBB5869058.1"/>
    </source>
</evidence>
<dbReference type="SUPFAM" id="SSF56176">
    <property type="entry name" value="FAD-binding/transporter-associated domain-like"/>
    <property type="match status" value="1"/>
</dbReference>
<evidence type="ECO:0000256" key="1">
    <source>
        <dbReference type="ARBA" id="ARBA00001974"/>
    </source>
</evidence>
<keyword evidence="5" id="KW-0560">Oxidoreductase</keyword>
<keyword evidence="4" id="KW-0274">FAD</keyword>
<evidence type="ECO:0000256" key="3">
    <source>
        <dbReference type="ARBA" id="ARBA00022630"/>
    </source>
</evidence>
<evidence type="ECO:0000256" key="2">
    <source>
        <dbReference type="ARBA" id="ARBA00005466"/>
    </source>
</evidence>
<feature type="domain" description="FAD-binding PCMH-type" evidence="6">
    <location>
        <begin position="55"/>
        <end position="221"/>
    </location>
</feature>
<evidence type="ECO:0000259" key="6">
    <source>
        <dbReference type="PROSITE" id="PS51387"/>
    </source>
</evidence>
<organism evidence="7 8">
    <name type="scientific">Allocatelliglobosispora scoriae</name>
    <dbReference type="NCBI Taxonomy" id="643052"/>
    <lineage>
        <taxon>Bacteria</taxon>
        <taxon>Bacillati</taxon>
        <taxon>Actinomycetota</taxon>
        <taxon>Actinomycetes</taxon>
        <taxon>Micromonosporales</taxon>
        <taxon>Micromonosporaceae</taxon>
        <taxon>Allocatelliglobosispora</taxon>
    </lineage>
</organism>
<dbReference type="InterPro" id="IPR016166">
    <property type="entry name" value="FAD-bd_PCMH"/>
</dbReference>
<evidence type="ECO:0000256" key="4">
    <source>
        <dbReference type="ARBA" id="ARBA00022827"/>
    </source>
</evidence>